<gene>
    <name evidence="2" type="ORF">NP048_01340</name>
</gene>
<keyword evidence="3" id="KW-1185">Reference proteome</keyword>
<dbReference type="InterPro" id="IPR005531">
    <property type="entry name" value="Asp23"/>
</dbReference>
<proteinExistence type="inferred from homology"/>
<sequence length="130" mass="13479">MADVAVADVAVADVPPATAPEARGTLTVSDRVVQKVARAAASRVHGVVETTSGLLGRDLPHASAHTHGTRAQVQVDVALAWPAPAAGTARRVRDAVEDAVLRYAGVRADRVDVRVVAVTDPAPLVAERVR</sequence>
<reference evidence="2 3" key="1">
    <citation type="submission" date="2022-07" db="EMBL/GenBank/DDBJ databases">
        <title>Novel species in genus cellulomonas.</title>
        <authorList>
            <person name="Ye L."/>
        </authorList>
    </citation>
    <scope>NUCLEOTIDE SEQUENCE [LARGE SCALE GENOMIC DNA]</scope>
    <source>
        <strain evidence="3">zg-B89</strain>
    </source>
</reference>
<evidence type="ECO:0000313" key="3">
    <source>
        <dbReference type="Proteomes" id="UP001316384"/>
    </source>
</evidence>
<dbReference type="RefSeq" id="WP_227577175.1">
    <property type="nucleotide sequence ID" value="NZ_CP101987.1"/>
</dbReference>
<dbReference type="Pfam" id="PF03780">
    <property type="entry name" value="Asp23"/>
    <property type="match status" value="1"/>
</dbReference>
<evidence type="ECO:0000313" key="2">
    <source>
        <dbReference type="EMBL" id="UUI72142.1"/>
    </source>
</evidence>
<accession>A0ABY5KSF5</accession>
<organism evidence="2 3">
    <name type="scientific">Cellulomonas xiejunii</name>
    <dbReference type="NCBI Taxonomy" id="2968083"/>
    <lineage>
        <taxon>Bacteria</taxon>
        <taxon>Bacillati</taxon>
        <taxon>Actinomycetota</taxon>
        <taxon>Actinomycetes</taxon>
        <taxon>Micrococcales</taxon>
        <taxon>Cellulomonadaceae</taxon>
        <taxon>Cellulomonas</taxon>
    </lineage>
</organism>
<comment type="similarity">
    <text evidence="1">Belongs to the asp23 family.</text>
</comment>
<name>A0ABY5KSF5_9CELL</name>
<evidence type="ECO:0000256" key="1">
    <source>
        <dbReference type="ARBA" id="ARBA00005721"/>
    </source>
</evidence>
<dbReference type="EMBL" id="CP101987">
    <property type="protein sequence ID" value="UUI72142.1"/>
    <property type="molecule type" value="Genomic_DNA"/>
</dbReference>
<protein>
    <submittedName>
        <fullName evidence="2">Asp23/Gls24 family envelope stress response protein</fullName>
    </submittedName>
</protein>
<dbReference type="Proteomes" id="UP001316384">
    <property type="component" value="Chromosome"/>
</dbReference>